<organism evidence="1 2">
    <name type="scientific">Vaccinium darrowii</name>
    <dbReference type="NCBI Taxonomy" id="229202"/>
    <lineage>
        <taxon>Eukaryota</taxon>
        <taxon>Viridiplantae</taxon>
        <taxon>Streptophyta</taxon>
        <taxon>Embryophyta</taxon>
        <taxon>Tracheophyta</taxon>
        <taxon>Spermatophyta</taxon>
        <taxon>Magnoliopsida</taxon>
        <taxon>eudicotyledons</taxon>
        <taxon>Gunneridae</taxon>
        <taxon>Pentapetalae</taxon>
        <taxon>asterids</taxon>
        <taxon>Ericales</taxon>
        <taxon>Ericaceae</taxon>
        <taxon>Vaccinioideae</taxon>
        <taxon>Vaccinieae</taxon>
        <taxon>Vaccinium</taxon>
    </lineage>
</organism>
<gene>
    <name evidence="1" type="ORF">Vadar_002489</name>
</gene>
<keyword evidence="2" id="KW-1185">Reference proteome</keyword>
<protein>
    <submittedName>
        <fullName evidence="1">Uncharacterized protein</fullName>
    </submittedName>
</protein>
<proteinExistence type="predicted"/>
<reference evidence="1 2" key="1">
    <citation type="journal article" date="2021" name="Hortic Res">
        <title>High-quality reference genome and annotation aids understanding of berry development for evergreen blueberry (Vaccinium darrowii).</title>
        <authorList>
            <person name="Yu J."/>
            <person name="Hulse-Kemp A.M."/>
            <person name="Babiker E."/>
            <person name="Staton M."/>
        </authorList>
    </citation>
    <scope>NUCLEOTIDE SEQUENCE [LARGE SCALE GENOMIC DNA]</scope>
    <source>
        <strain evidence="2">cv. NJ 8807/NJ 8810</strain>
        <tissue evidence="1">Young leaf</tissue>
    </source>
</reference>
<evidence type="ECO:0000313" key="2">
    <source>
        <dbReference type="Proteomes" id="UP000828048"/>
    </source>
</evidence>
<comment type="caution">
    <text evidence="1">The sequence shown here is derived from an EMBL/GenBank/DDBJ whole genome shotgun (WGS) entry which is preliminary data.</text>
</comment>
<sequence>MKSRSAALVAALCFSLLILLLLISSANLFYYRCVPPRDFQRGDPLDVQVKKLSSLWEVIRGDHIQNSMNSMYTFNMMEEHPCKVLGRAERLGAEFANSFKEKIRDGHRVNLILDNLPVVERHSWDGTKSTTTYTQGFPVGFTATYAGSKEVKYFIYNHLSFRVMFHKHLANDSAQIVGFEVTPYSINHQYIYKDYKKLMIITCGEQTKYIIRSGSVGPQEVDAHKLIILTYDVTFVESDIKGESRWDHLTKNTLQSKTPMSIQLSKSVQAVVNVAWP</sequence>
<dbReference type="EMBL" id="CM037153">
    <property type="protein sequence ID" value="KAH7856527.1"/>
    <property type="molecule type" value="Genomic_DNA"/>
</dbReference>
<dbReference type="Proteomes" id="UP000828048">
    <property type="component" value="Chromosome 3"/>
</dbReference>
<evidence type="ECO:0000313" key="1">
    <source>
        <dbReference type="EMBL" id="KAH7856527.1"/>
    </source>
</evidence>
<accession>A0ACB7YSX1</accession>
<name>A0ACB7YSX1_9ERIC</name>